<protein>
    <recommendedName>
        <fullName evidence="4">LPS-assembly protein LptD</fullName>
    </recommendedName>
</protein>
<keyword evidence="8" id="KW-1185">Reference proteome</keyword>
<comment type="subcellular location">
    <subcellularLocation>
        <location evidence="4">Cell outer membrane</location>
    </subcellularLocation>
</comment>
<dbReference type="RefSeq" id="WP_284390331.1">
    <property type="nucleotide sequence ID" value="NZ_BSNG01000001.1"/>
</dbReference>
<comment type="function">
    <text evidence="4">Involved in the assembly of lipopolysaccharide (LPS) at the surface of the outer membrane.</text>
</comment>
<sequence precursor="true">MSKGWGAQIRSSLRLAIAGAAMGIALAGGAMAQGLVPTDFFTARVAPGAPTGVEADNLSVDGNTNIITATGNVVVTRGGYTVTGQRLVYNRLTSDAHFVGAVTIRDPSNNVTETEDLQLTGGMKQALLDALTITSYDGARITADSADYDEALRTILNNATYSPCGECIDSKGRRIGWSMHANRVTQNREDGSLALEQPSLAVLGVPVAWLPYLWLPDTSQGAVAGLRTPSFDYSEEIGLKVEVPVAVYSSRWTDVILTPTLLTGQGFLMGAEWIQRFNNGSFSIKGSGLYQFNPGAFSFSEAQKEWRGALQTSGEFRPIADWKVGWSYTKFTDAGYLRDYRMTEAKSSVNEVYATNLTRDTYIDIRMQQFNLLGNVTEASQNRQGKALPNARFEHFMELAPGMGRLEISGRLLGVRRDEDATISPRNGVPYNFGYSGEKTHAVFQAGWQNQWIGAGGFVATPYLGGRADVAYYDGTSTAVSAPGETTLWSATPIAAMDVRFPMAASDGSTVHLIEPIGQLVYRGSDTTAVGITNDDAQSFVFDDTNLFSYNRFTGSDRQETGLRANIGGRYQANFVDGSYLELLGGQSFHLAGTNAFASPDQAQTGVGGGLEDETSYAVLGAYGMFAPGFKVGGKVQINTDDWLLTRTGLGVSYANSGYSAKLDYNYIAANADAGVLDPQQEVGVELGVPLMDYWRMTGNTYWDITNSSWLQVGAGLTYDDGYVVIGATALRTGPTHTSPDDTRFTANFRLKTPAGLDFGLMGRTTQ</sequence>
<dbReference type="HAMAP" id="MF_01411">
    <property type="entry name" value="LPS_assembly_LptD"/>
    <property type="match status" value="1"/>
</dbReference>
<comment type="subunit">
    <text evidence="4">Component of the lipopolysaccharide transport and assembly complex.</text>
</comment>
<evidence type="ECO:0000259" key="6">
    <source>
        <dbReference type="Pfam" id="PF04453"/>
    </source>
</evidence>
<accession>A0ABQ5UFV2</accession>
<evidence type="ECO:0000256" key="4">
    <source>
        <dbReference type="HAMAP-Rule" id="MF_01411"/>
    </source>
</evidence>
<dbReference type="Pfam" id="PF04453">
    <property type="entry name" value="LptD"/>
    <property type="match status" value="1"/>
</dbReference>
<comment type="similarity">
    <text evidence="4">Belongs to the LptD family.</text>
</comment>
<reference evidence="7" key="2">
    <citation type="submission" date="2023-01" db="EMBL/GenBank/DDBJ databases">
        <title>Draft genome sequence of Devosia yakushimensis strain NBRC 103855.</title>
        <authorList>
            <person name="Sun Q."/>
            <person name="Mori K."/>
        </authorList>
    </citation>
    <scope>NUCLEOTIDE SEQUENCE</scope>
    <source>
        <strain evidence="7">NBRC 103855</strain>
    </source>
</reference>
<evidence type="ECO:0000313" key="8">
    <source>
        <dbReference type="Proteomes" id="UP001161406"/>
    </source>
</evidence>
<proteinExistence type="inferred from homology"/>
<feature type="chain" id="PRO_5044908673" description="LPS-assembly protein LptD" evidence="4">
    <location>
        <begin position="33"/>
        <end position="767"/>
    </location>
</feature>
<dbReference type="Gene3D" id="2.60.450.10">
    <property type="entry name" value="Lipopolysaccharide (LPS) transport protein A like domain"/>
    <property type="match status" value="1"/>
</dbReference>
<keyword evidence="2 4" id="KW-0472">Membrane</keyword>
<evidence type="ECO:0000256" key="3">
    <source>
        <dbReference type="ARBA" id="ARBA00023237"/>
    </source>
</evidence>
<feature type="domain" description="LptD C-terminal" evidence="6">
    <location>
        <begin position="307"/>
        <end position="695"/>
    </location>
</feature>
<organism evidence="7 8">
    <name type="scientific">Devosia yakushimensis</name>
    <dbReference type="NCBI Taxonomy" id="470028"/>
    <lineage>
        <taxon>Bacteria</taxon>
        <taxon>Pseudomonadati</taxon>
        <taxon>Pseudomonadota</taxon>
        <taxon>Alphaproteobacteria</taxon>
        <taxon>Hyphomicrobiales</taxon>
        <taxon>Devosiaceae</taxon>
        <taxon>Devosia</taxon>
    </lineage>
</organism>
<keyword evidence="3 4" id="KW-0998">Cell outer membrane</keyword>
<evidence type="ECO:0000313" key="7">
    <source>
        <dbReference type="EMBL" id="GLQ10053.1"/>
    </source>
</evidence>
<dbReference type="InterPro" id="IPR007543">
    <property type="entry name" value="LptD_C"/>
</dbReference>
<dbReference type="InterPro" id="IPR020889">
    <property type="entry name" value="LipoPS_assembly_LptD"/>
</dbReference>
<comment type="caution">
    <text evidence="7">The sequence shown here is derived from an EMBL/GenBank/DDBJ whole genome shotgun (WGS) entry which is preliminary data.</text>
</comment>
<name>A0ABQ5UFV2_9HYPH</name>
<dbReference type="Proteomes" id="UP001161406">
    <property type="component" value="Unassembled WGS sequence"/>
</dbReference>
<dbReference type="EMBL" id="BSNG01000001">
    <property type="protein sequence ID" value="GLQ10053.1"/>
    <property type="molecule type" value="Genomic_DNA"/>
</dbReference>
<evidence type="ECO:0000256" key="1">
    <source>
        <dbReference type="ARBA" id="ARBA00022729"/>
    </source>
</evidence>
<dbReference type="InterPro" id="IPR050218">
    <property type="entry name" value="LptD"/>
</dbReference>
<dbReference type="Pfam" id="PF03968">
    <property type="entry name" value="LptD_N"/>
    <property type="match status" value="1"/>
</dbReference>
<dbReference type="PANTHER" id="PTHR30189">
    <property type="entry name" value="LPS-ASSEMBLY PROTEIN"/>
    <property type="match status" value="1"/>
</dbReference>
<reference evidence="7" key="1">
    <citation type="journal article" date="2014" name="Int. J. Syst. Evol. Microbiol.">
        <title>Complete genome of a new Firmicutes species belonging to the dominant human colonic microbiota ('Ruminococcus bicirculans') reveals two chromosomes and a selective capacity to utilize plant glucans.</title>
        <authorList>
            <consortium name="NISC Comparative Sequencing Program"/>
            <person name="Wegmann U."/>
            <person name="Louis P."/>
            <person name="Goesmann A."/>
            <person name="Henrissat B."/>
            <person name="Duncan S.H."/>
            <person name="Flint H.J."/>
        </authorList>
    </citation>
    <scope>NUCLEOTIDE SEQUENCE</scope>
    <source>
        <strain evidence="7">NBRC 103855</strain>
    </source>
</reference>
<feature type="signal peptide" evidence="4">
    <location>
        <begin position="1"/>
        <end position="32"/>
    </location>
</feature>
<evidence type="ECO:0000259" key="5">
    <source>
        <dbReference type="Pfam" id="PF03968"/>
    </source>
</evidence>
<keyword evidence="1 4" id="KW-0732">Signal</keyword>
<feature type="domain" description="Organic solvent tolerance-like N-terminal" evidence="5">
    <location>
        <begin position="53"/>
        <end position="190"/>
    </location>
</feature>
<dbReference type="InterPro" id="IPR005653">
    <property type="entry name" value="OstA-like_N"/>
</dbReference>
<evidence type="ECO:0000256" key="2">
    <source>
        <dbReference type="ARBA" id="ARBA00023136"/>
    </source>
</evidence>
<comment type="caution">
    <text evidence="4">Lacks conserved residue(s) required for the propagation of feature annotation.</text>
</comment>
<gene>
    <name evidence="4 7" type="primary">lptD</name>
    <name evidence="7" type="ORF">GCM10007913_19850</name>
</gene>
<dbReference type="PANTHER" id="PTHR30189:SF1">
    <property type="entry name" value="LPS-ASSEMBLY PROTEIN LPTD"/>
    <property type="match status" value="1"/>
</dbReference>